<comment type="caution">
    <text evidence="2">The sequence shown here is derived from an EMBL/GenBank/DDBJ whole genome shotgun (WGS) entry which is preliminary data.</text>
</comment>
<accession>A0A931CJ99</accession>
<dbReference type="EMBL" id="JADNYM010000001">
    <property type="protein sequence ID" value="MBG0738047.1"/>
    <property type="molecule type" value="Genomic_DNA"/>
</dbReference>
<dbReference type="SUPFAM" id="SSF55486">
    <property type="entry name" value="Metalloproteases ('zincins'), catalytic domain"/>
    <property type="match status" value="1"/>
</dbReference>
<evidence type="ECO:0000256" key="1">
    <source>
        <dbReference type="SAM" id="MobiDB-lite"/>
    </source>
</evidence>
<evidence type="ECO:0000313" key="2">
    <source>
        <dbReference type="EMBL" id="MBG0738047.1"/>
    </source>
</evidence>
<protein>
    <submittedName>
        <fullName evidence="2">Uncharacterized protein</fullName>
    </submittedName>
</protein>
<dbReference type="Proteomes" id="UP000655366">
    <property type="component" value="Unassembled WGS sequence"/>
</dbReference>
<gene>
    <name evidence="2" type="ORF">IV500_01170</name>
</gene>
<dbReference type="NCBIfam" id="NF047446">
    <property type="entry name" value="barrel_OmpL47"/>
    <property type="match status" value="1"/>
</dbReference>
<dbReference type="InterPro" id="IPR024079">
    <property type="entry name" value="MetalloPept_cat_dom_sf"/>
</dbReference>
<dbReference type="Gene3D" id="3.40.390.10">
    <property type="entry name" value="Collagenase (Catalytic Domain)"/>
    <property type="match status" value="1"/>
</dbReference>
<keyword evidence="3" id="KW-1185">Reference proteome</keyword>
<dbReference type="Gene3D" id="3.30.1920.20">
    <property type="match status" value="1"/>
</dbReference>
<evidence type="ECO:0000313" key="3">
    <source>
        <dbReference type="Proteomes" id="UP000655366"/>
    </source>
</evidence>
<sequence>MAARSVTINFDNTTDVALIFPTSHLDHGIWGTKPPARIEAGASASWEGESSGVATGTEGYADFSLELGPGSTGTIHVYFDNPFVGSNSYDQSAPAAYALNRVGDGSGNDSTAHWVFADASSTGDGIADDWKINGTTVDPGNGSGPQFIDLPAMGATVGKPDLFVHLDWMADKTHSHAPTDAAIRTVVDAFANAPYISRNGSIGINLHVDAGPASTLNFATGTKWGALSRAAAVGHVVQLGTTNPDSSGNINYNWTEFDKLKNRVGGFFSSGRTGIFRYCVFCHQIGSVGNSGVARSIPGSDLIVSLGTFASVTDTNVSGTFMHELGHSLGLQHGGGDSVNNKPNYVSIMNYLWQFTGVTRSGASLIDYSNAALIALTESALNETIGLGPGSAGVAISHWVPGVAPNPGAFVQVADASAPIDWDGDGLTTKTSVSVDANNDAAQGTLSPFNDWQNLKLKGGAVGGSGYEPPVQSTIVQELTPQMLPVILPADTTPPMTTATLTAAPNAGGWNRADVYVALTATDDISGVARTEITIDGLGSAAYTAPLLITAEGVHDVAFHSIDRSQNIEAEKHQNVSIDKTAPEVVISYDPQAGDIIVEGRDSLSGTAAGPVPPRARVDAEWTDFGSDVAQIRTYCIDDRAGNVTTLYLKVRCSPVAIEASVLGIAYDDQHRRGDDAQAEGNSYLHGGRGGRFYRERNTLVFERVLGRNVAAPLAGVRQVVAIGDGESRSIVRTRYDVLDDYTLLAREYGTVSCVPDGRQCPSQDHESGETDCSGTTAAPETAPGSAAGTETDLRGLLILHIVSSNGRLAVQE</sequence>
<dbReference type="RefSeq" id="WP_196394981.1">
    <property type="nucleotide sequence ID" value="NZ_JADNYM010000001.1"/>
</dbReference>
<feature type="region of interest" description="Disordered" evidence="1">
    <location>
        <begin position="758"/>
        <end position="788"/>
    </location>
</feature>
<dbReference type="Gene3D" id="2.60.270.50">
    <property type="match status" value="1"/>
</dbReference>
<name>A0A931CJ99_9MICC</name>
<dbReference type="Pfam" id="PF10462">
    <property type="entry name" value="Peptidase_M66"/>
    <property type="match status" value="1"/>
</dbReference>
<organism evidence="2 3">
    <name type="scientific">Arthrobacter terrae</name>
    <dbReference type="NCBI Taxonomy" id="2935737"/>
    <lineage>
        <taxon>Bacteria</taxon>
        <taxon>Bacillati</taxon>
        <taxon>Actinomycetota</taxon>
        <taxon>Actinomycetes</taxon>
        <taxon>Micrococcales</taxon>
        <taxon>Micrococcaceae</taxon>
        <taxon>Arthrobacter</taxon>
    </lineage>
</organism>
<dbReference type="GO" id="GO:0008237">
    <property type="term" value="F:metallopeptidase activity"/>
    <property type="evidence" value="ECO:0007669"/>
    <property type="project" value="InterPro"/>
</dbReference>
<proteinExistence type="predicted"/>
<dbReference type="InterPro" id="IPR058094">
    <property type="entry name" value="Ig-like_OmpL47-like"/>
</dbReference>
<dbReference type="AlphaFoldDB" id="A0A931CJ99"/>
<reference evidence="2 3" key="1">
    <citation type="submission" date="2020-11" db="EMBL/GenBank/DDBJ databases">
        <title>Arthrobacter antarcticus sp. nov., isolated from Antarctic Soil.</title>
        <authorList>
            <person name="Li J."/>
        </authorList>
    </citation>
    <scope>NUCLEOTIDE SEQUENCE [LARGE SCALE GENOMIC DNA]</scope>
    <source>
        <strain evidence="2 3">Z1-20</strain>
    </source>
</reference>